<dbReference type="OrthoDB" id="9809348at2"/>
<keyword evidence="6" id="KW-0812">Transmembrane</keyword>
<dbReference type="EMBL" id="PGET01000001">
    <property type="protein sequence ID" value="PJJ26684.1"/>
    <property type="molecule type" value="Genomic_DNA"/>
</dbReference>
<dbReference type="SUPFAM" id="SSF158472">
    <property type="entry name" value="HAMP domain-like"/>
    <property type="match status" value="1"/>
</dbReference>
<proteinExistence type="predicted"/>
<dbReference type="Pfam" id="PF00672">
    <property type="entry name" value="HAMP"/>
    <property type="match status" value="1"/>
</dbReference>
<name>A0A2M8YZS1_9FIRM</name>
<protein>
    <submittedName>
        <fullName evidence="8">Two-component system sensor histidine kinase YesM</fullName>
    </submittedName>
</protein>
<evidence type="ECO:0000256" key="6">
    <source>
        <dbReference type="SAM" id="Phobius"/>
    </source>
</evidence>
<dbReference type="Pfam" id="PF06580">
    <property type="entry name" value="His_kinase"/>
    <property type="match status" value="1"/>
</dbReference>
<sequence>MKKFINNLRFRSKIIWLFGIMFFFTTAISGLSYYQYASNDIEENFKVGAEDVLAQIVDTLGQRLGVINQRAKGMLANYTFMVTLSDYLNNPNDINLVKALGTIPDFMRDFETGEGLIHSTYIYTDKGSFDNFVRMRNWEFDFKESVYYKSYQTGGGDAIRWFPIWKDEIFQDNDLVIPCVWQFSVQGYVGNEYLVIQLKKTELERLLEGKYEFFDKILILDGAGNVMIGSTDMDPEELRKLSESREGGSNVITSDFQYEGDSYLVTYERLKENGWQIYGLKSRQSILGSLKILRNTIFEITGVIFLLGVAVILLLSHQLTNSLRRLEKRMSCVEKGDLGVRFFYPYKDEVGSLAKSFNYMIGEIQSLVRKQEETIEELKRERDYVAEVQKQKRKAELKALQAQINPHFLYNTLNAITWQAADQGAEEISILSNSLGKFFRIGLSKGAEVITLREELEHVSSYLDIQSIRYHSRLSYEIHADDKCLDFRMIKLILQPLAENSIYHGIKEKQGAGIIKISVSEEGSCKDTVTELVVWDNGAGIPEEKLAFINETLKKGGTDCEAGYGIYNVNERIRLFYGKEYGLYYESSFGHWTKAVLRIPAMTEEVE</sequence>
<dbReference type="CDD" id="cd06225">
    <property type="entry name" value="HAMP"/>
    <property type="match status" value="1"/>
</dbReference>
<keyword evidence="6" id="KW-1133">Transmembrane helix</keyword>
<dbReference type="SMART" id="SM00387">
    <property type="entry name" value="HATPase_c"/>
    <property type="match status" value="1"/>
</dbReference>
<dbReference type="SMART" id="SM00304">
    <property type="entry name" value="HAMP"/>
    <property type="match status" value="1"/>
</dbReference>
<evidence type="ECO:0000313" key="8">
    <source>
        <dbReference type="EMBL" id="PJJ26684.1"/>
    </source>
</evidence>
<dbReference type="InterPro" id="IPR003594">
    <property type="entry name" value="HATPase_dom"/>
</dbReference>
<dbReference type="InterPro" id="IPR010559">
    <property type="entry name" value="Sig_transdc_His_kin_internal"/>
</dbReference>
<feature type="transmembrane region" description="Helical" evidence="6">
    <location>
        <begin position="297"/>
        <end position="315"/>
    </location>
</feature>
<keyword evidence="3" id="KW-0808">Transferase</keyword>
<evidence type="ECO:0000313" key="9">
    <source>
        <dbReference type="Proteomes" id="UP000231092"/>
    </source>
</evidence>
<evidence type="ECO:0000256" key="4">
    <source>
        <dbReference type="ARBA" id="ARBA00022777"/>
    </source>
</evidence>
<dbReference type="InterPro" id="IPR050640">
    <property type="entry name" value="Bact_2-comp_sensor_kinase"/>
</dbReference>
<dbReference type="Gene3D" id="3.30.565.10">
    <property type="entry name" value="Histidine kinase-like ATPase, C-terminal domain"/>
    <property type="match status" value="1"/>
</dbReference>
<dbReference type="Pfam" id="PF02518">
    <property type="entry name" value="HATPase_c"/>
    <property type="match status" value="1"/>
</dbReference>
<dbReference type="PANTHER" id="PTHR34220:SF7">
    <property type="entry name" value="SENSOR HISTIDINE KINASE YPDA"/>
    <property type="match status" value="1"/>
</dbReference>
<keyword evidence="2" id="KW-0597">Phosphoprotein</keyword>
<dbReference type="PANTHER" id="PTHR34220">
    <property type="entry name" value="SENSOR HISTIDINE KINASE YPDA"/>
    <property type="match status" value="1"/>
</dbReference>
<gene>
    <name evidence="8" type="ORF">H171_0124</name>
</gene>
<dbReference type="Proteomes" id="UP000231092">
    <property type="component" value="Unassembled WGS sequence"/>
</dbReference>
<keyword evidence="6" id="KW-0472">Membrane</keyword>
<feature type="transmembrane region" description="Helical" evidence="6">
    <location>
        <begin position="14"/>
        <end position="36"/>
    </location>
</feature>
<evidence type="ECO:0000256" key="2">
    <source>
        <dbReference type="ARBA" id="ARBA00022553"/>
    </source>
</evidence>
<evidence type="ECO:0000259" key="7">
    <source>
        <dbReference type="PROSITE" id="PS50885"/>
    </source>
</evidence>
<dbReference type="Gene3D" id="6.10.340.10">
    <property type="match status" value="1"/>
</dbReference>
<comment type="subcellular location">
    <subcellularLocation>
        <location evidence="1">Membrane</location>
    </subcellularLocation>
</comment>
<comment type="caution">
    <text evidence="8">The sequence shown here is derived from an EMBL/GenBank/DDBJ whole genome shotgun (WGS) entry which is preliminary data.</text>
</comment>
<accession>A0A2M8YZS1</accession>
<evidence type="ECO:0000256" key="1">
    <source>
        <dbReference type="ARBA" id="ARBA00004370"/>
    </source>
</evidence>
<reference evidence="8 9" key="1">
    <citation type="submission" date="2017-11" db="EMBL/GenBank/DDBJ databases">
        <title>Understudied soil microbes with underappreciated capabilities: Untangling the Clostridium saccharolyticum group.</title>
        <authorList>
            <person name="Leschine S."/>
        </authorList>
    </citation>
    <scope>NUCLEOTIDE SEQUENCE [LARGE SCALE GENOMIC DNA]</scope>
    <source>
        <strain evidence="8 9">18A</strain>
    </source>
</reference>
<evidence type="ECO:0000256" key="3">
    <source>
        <dbReference type="ARBA" id="ARBA00022679"/>
    </source>
</evidence>
<dbReference type="GO" id="GO:0016020">
    <property type="term" value="C:membrane"/>
    <property type="evidence" value="ECO:0007669"/>
    <property type="project" value="UniProtKB-SubCell"/>
</dbReference>
<feature type="coiled-coil region" evidence="5">
    <location>
        <begin position="361"/>
        <end position="405"/>
    </location>
</feature>
<feature type="domain" description="HAMP" evidence="7">
    <location>
        <begin position="317"/>
        <end position="369"/>
    </location>
</feature>
<dbReference type="RefSeq" id="WP_100303417.1">
    <property type="nucleotide sequence ID" value="NZ_PGET01000001.1"/>
</dbReference>
<dbReference type="SUPFAM" id="SSF55874">
    <property type="entry name" value="ATPase domain of HSP90 chaperone/DNA topoisomerase II/histidine kinase"/>
    <property type="match status" value="1"/>
</dbReference>
<dbReference type="GO" id="GO:0000155">
    <property type="term" value="F:phosphorelay sensor kinase activity"/>
    <property type="evidence" value="ECO:0007669"/>
    <property type="project" value="InterPro"/>
</dbReference>
<dbReference type="InterPro" id="IPR036890">
    <property type="entry name" value="HATPase_C_sf"/>
</dbReference>
<dbReference type="PROSITE" id="PS50885">
    <property type="entry name" value="HAMP"/>
    <property type="match status" value="1"/>
</dbReference>
<organism evidence="8 9">
    <name type="scientific">[Clostridium] celerecrescens 18A</name>
    <dbReference type="NCBI Taxonomy" id="1286362"/>
    <lineage>
        <taxon>Bacteria</taxon>
        <taxon>Bacillati</taxon>
        <taxon>Bacillota</taxon>
        <taxon>Clostridia</taxon>
        <taxon>Lachnospirales</taxon>
        <taxon>Lachnospiraceae</taxon>
        <taxon>Lacrimispora</taxon>
    </lineage>
</organism>
<keyword evidence="5" id="KW-0175">Coiled coil</keyword>
<evidence type="ECO:0000256" key="5">
    <source>
        <dbReference type="SAM" id="Coils"/>
    </source>
</evidence>
<dbReference type="AlphaFoldDB" id="A0A2M8YZS1"/>
<dbReference type="InterPro" id="IPR003660">
    <property type="entry name" value="HAMP_dom"/>
</dbReference>
<keyword evidence="4 8" id="KW-0418">Kinase</keyword>